<name>W0F6C4_9BACT</name>
<accession>W0F6C4</accession>
<protein>
    <submittedName>
        <fullName evidence="1">Uncharacterized protein</fullName>
    </submittedName>
</protein>
<dbReference type="HOGENOM" id="CLU_3236633_0_0_10"/>
<sequence>MFKFPGAIQFFATVMPTAGRHLIQIAETSGLHPKSNKIGIVPG</sequence>
<keyword evidence="2" id="KW-1185">Reference proteome</keyword>
<gene>
    <name evidence="1" type="ORF">NIASO_00165</name>
</gene>
<proteinExistence type="predicted"/>
<organism evidence="1 2">
    <name type="scientific">Niabella soli DSM 19437</name>
    <dbReference type="NCBI Taxonomy" id="929713"/>
    <lineage>
        <taxon>Bacteria</taxon>
        <taxon>Pseudomonadati</taxon>
        <taxon>Bacteroidota</taxon>
        <taxon>Chitinophagia</taxon>
        <taxon>Chitinophagales</taxon>
        <taxon>Chitinophagaceae</taxon>
        <taxon>Niabella</taxon>
    </lineage>
</organism>
<dbReference type="STRING" id="929713.NIASO_00165"/>
<evidence type="ECO:0000313" key="1">
    <source>
        <dbReference type="EMBL" id="AHF17009.1"/>
    </source>
</evidence>
<evidence type="ECO:0000313" key="2">
    <source>
        <dbReference type="Proteomes" id="UP000003586"/>
    </source>
</evidence>
<dbReference type="Proteomes" id="UP000003586">
    <property type="component" value="Chromosome"/>
</dbReference>
<dbReference type="EMBL" id="CP007035">
    <property type="protein sequence ID" value="AHF17009.1"/>
    <property type="molecule type" value="Genomic_DNA"/>
</dbReference>
<reference evidence="1 2" key="1">
    <citation type="submission" date="2013-12" db="EMBL/GenBank/DDBJ databases">
        <authorList>
            <consortium name="DOE Joint Genome Institute"/>
            <person name="Eisen J."/>
            <person name="Huntemann M."/>
            <person name="Han J."/>
            <person name="Chen A."/>
            <person name="Kyrpides N."/>
            <person name="Mavromatis K."/>
            <person name="Markowitz V."/>
            <person name="Palaniappan K."/>
            <person name="Ivanova N."/>
            <person name="Schaumberg A."/>
            <person name="Pati A."/>
            <person name="Liolios K."/>
            <person name="Nordberg H.P."/>
            <person name="Cantor M.N."/>
            <person name="Hua S.X."/>
            <person name="Woyke T."/>
        </authorList>
    </citation>
    <scope>NUCLEOTIDE SEQUENCE [LARGE SCALE GENOMIC DNA]</scope>
    <source>
        <strain evidence="2">DSM 19437</strain>
    </source>
</reference>
<dbReference type="KEGG" id="nso:NIASO_00165"/>
<dbReference type="AlphaFoldDB" id="W0F6C4"/>